<dbReference type="SUPFAM" id="SSF52402">
    <property type="entry name" value="Adenine nucleotide alpha hydrolases-like"/>
    <property type="match status" value="1"/>
</dbReference>
<proteinExistence type="predicted"/>
<keyword evidence="1" id="KW-0436">Ligase</keyword>
<protein>
    <recommendedName>
        <fullName evidence="5">NAD/GMP synthase domain-containing protein</fullName>
    </recommendedName>
</protein>
<dbReference type="Gene3D" id="3.40.50.620">
    <property type="entry name" value="HUPs"/>
    <property type="match status" value="1"/>
</dbReference>
<dbReference type="OrthoDB" id="2020662at2759"/>
<dbReference type="AlphaFoldDB" id="A0A8H8DKP8"/>
<reference evidence="3 4" key="1">
    <citation type="journal article" name="Sci. Rep.">
        <title>Genome-scale phylogenetic analyses confirm Olpidium as the closest living zoosporic fungus to the non-flagellated, terrestrial fungi.</title>
        <authorList>
            <person name="Chang Y."/>
            <person name="Rochon D."/>
            <person name="Sekimoto S."/>
            <person name="Wang Y."/>
            <person name="Chovatia M."/>
            <person name="Sandor L."/>
            <person name="Salamov A."/>
            <person name="Grigoriev I.V."/>
            <person name="Stajich J.E."/>
            <person name="Spatafora J.W."/>
        </authorList>
    </citation>
    <scope>NUCLEOTIDE SEQUENCE [LARGE SCALE GENOMIC DNA]</scope>
    <source>
        <strain evidence="3">S191</strain>
    </source>
</reference>
<accession>A0A8H8DKP8</accession>
<keyword evidence="4" id="KW-1185">Reference proteome</keyword>
<evidence type="ECO:0008006" key="5">
    <source>
        <dbReference type="Google" id="ProtNLM"/>
    </source>
</evidence>
<dbReference type="InterPro" id="IPR003694">
    <property type="entry name" value="NAD_synthase"/>
</dbReference>
<evidence type="ECO:0000256" key="1">
    <source>
        <dbReference type="ARBA" id="ARBA00022598"/>
    </source>
</evidence>
<dbReference type="GO" id="GO:0003952">
    <property type="term" value="F:NAD+ synthase (glutamine-hydrolyzing) activity"/>
    <property type="evidence" value="ECO:0007669"/>
    <property type="project" value="InterPro"/>
</dbReference>
<name>A0A8H8DKP8_9FUNG</name>
<comment type="caution">
    <text evidence="3">The sequence shown here is derived from an EMBL/GenBank/DDBJ whole genome shotgun (WGS) entry which is preliminary data.</text>
</comment>
<dbReference type="PANTHER" id="PTHR23090:SF9">
    <property type="entry name" value="GLUTAMINE-DEPENDENT NAD(+) SYNTHETASE"/>
    <property type="match status" value="1"/>
</dbReference>
<keyword evidence="2" id="KW-1133">Transmembrane helix</keyword>
<feature type="transmembrane region" description="Helical" evidence="2">
    <location>
        <begin position="12"/>
        <end position="31"/>
    </location>
</feature>
<dbReference type="Proteomes" id="UP000673691">
    <property type="component" value="Unassembled WGS sequence"/>
</dbReference>
<evidence type="ECO:0000313" key="3">
    <source>
        <dbReference type="EMBL" id="KAG5461407.1"/>
    </source>
</evidence>
<dbReference type="GO" id="GO:0004359">
    <property type="term" value="F:glutaminase activity"/>
    <property type="evidence" value="ECO:0007669"/>
    <property type="project" value="InterPro"/>
</dbReference>
<gene>
    <name evidence="3" type="ORF">BJ554DRAFT_6408</name>
</gene>
<evidence type="ECO:0000256" key="2">
    <source>
        <dbReference type="SAM" id="Phobius"/>
    </source>
</evidence>
<dbReference type="GO" id="GO:0005737">
    <property type="term" value="C:cytoplasm"/>
    <property type="evidence" value="ECO:0007669"/>
    <property type="project" value="InterPro"/>
</dbReference>
<organism evidence="3 4">
    <name type="scientific">Olpidium bornovanus</name>
    <dbReference type="NCBI Taxonomy" id="278681"/>
    <lineage>
        <taxon>Eukaryota</taxon>
        <taxon>Fungi</taxon>
        <taxon>Fungi incertae sedis</taxon>
        <taxon>Olpidiomycota</taxon>
        <taxon>Olpidiomycotina</taxon>
        <taxon>Olpidiomycetes</taxon>
        <taxon>Olpidiales</taxon>
        <taxon>Olpidiaceae</taxon>
        <taxon>Olpidium</taxon>
    </lineage>
</organism>
<evidence type="ECO:0000313" key="4">
    <source>
        <dbReference type="Proteomes" id="UP000673691"/>
    </source>
</evidence>
<dbReference type="InterPro" id="IPR014729">
    <property type="entry name" value="Rossmann-like_a/b/a_fold"/>
</dbReference>
<keyword evidence="2" id="KW-0812">Transmembrane</keyword>
<sequence length="168" mass="18348">MTVSRHAPPVQPVGFVWLTALGPACWLWDYLRRSKQSGYFLPLSGGLDSASTATLVHSMCRLVVEEAKKGSEFKTMNMSSQNKLSKPMPMSFSLADAQVIEDARRIAGESPGSPYSPTDPKEFAGYLAFIMLLPNLQIALCAFSTRAILGLSIPAGRPGSGLKTWRRR</sequence>
<dbReference type="PANTHER" id="PTHR23090">
    <property type="entry name" value="NH 3 /GLUTAMINE-DEPENDENT NAD + SYNTHETASE"/>
    <property type="match status" value="1"/>
</dbReference>
<dbReference type="EMBL" id="JAEFCI010003708">
    <property type="protein sequence ID" value="KAG5461407.1"/>
    <property type="molecule type" value="Genomic_DNA"/>
</dbReference>
<keyword evidence="2" id="KW-0472">Membrane</keyword>
<dbReference type="GO" id="GO:0009435">
    <property type="term" value="P:NAD+ biosynthetic process"/>
    <property type="evidence" value="ECO:0007669"/>
    <property type="project" value="InterPro"/>
</dbReference>